<feature type="signal peptide" evidence="1">
    <location>
        <begin position="1"/>
        <end position="22"/>
    </location>
</feature>
<evidence type="ECO:0000313" key="3">
    <source>
        <dbReference type="Proteomes" id="UP000441208"/>
    </source>
</evidence>
<keyword evidence="1" id="KW-0732">Signal</keyword>
<proteinExistence type="predicted"/>
<feature type="chain" id="PRO_5025531944" description="Secreted protein" evidence="1">
    <location>
        <begin position="23"/>
        <end position="78"/>
    </location>
</feature>
<evidence type="ECO:0000256" key="1">
    <source>
        <dbReference type="SAM" id="SignalP"/>
    </source>
</evidence>
<protein>
    <recommendedName>
        <fullName evidence="4">Secreted protein</fullName>
    </recommendedName>
</protein>
<gene>
    <name evidence="2" type="ORF">PF007_g10223</name>
</gene>
<sequence>MYTWTRCVVVYWTVLWPKLAHSVYGTVMLQPLCAAQPVERIHRRRDVHASKVGCSLSGVLRSTAAHAVCDMVLRVAGT</sequence>
<accession>A0A6A3SG25</accession>
<dbReference type="EMBL" id="QXFZ01000477">
    <property type="protein sequence ID" value="KAE9114882.1"/>
    <property type="molecule type" value="Genomic_DNA"/>
</dbReference>
<reference evidence="2 3" key="1">
    <citation type="submission" date="2018-08" db="EMBL/GenBank/DDBJ databases">
        <title>Genomic investigation of the strawberry pathogen Phytophthora fragariae indicates pathogenicity is determined by transcriptional variation in three key races.</title>
        <authorList>
            <person name="Adams T.M."/>
            <person name="Armitage A.D."/>
            <person name="Sobczyk M.K."/>
            <person name="Bates H.J."/>
            <person name="Dunwell J.M."/>
            <person name="Nellist C.F."/>
            <person name="Harrison R.J."/>
        </authorList>
    </citation>
    <scope>NUCLEOTIDE SEQUENCE [LARGE SCALE GENOMIC DNA]</scope>
    <source>
        <strain evidence="2 3">NOV-71</strain>
    </source>
</reference>
<dbReference type="Proteomes" id="UP000441208">
    <property type="component" value="Unassembled WGS sequence"/>
</dbReference>
<comment type="caution">
    <text evidence="2">The sequence shown here is derived from an EMBL/GenBank/DDBJ whole genome shotgun (WGS) entry which is preliminary data.</text>
</comment>
<evidence type="ECO:0000313" key="2">
    <source>
        <dbReference type="EMBL" id="KAE9114882.1"/>
    </source>
</evidence>
<evidence type="ECO:0008006" key="4">
    <source>
        <dbReference type="Google" id="ProtNLM"/>
    </source>
</evidence>
<name>A0A6A3SG25_9STRA</name>
<dbReference type="AlphaFoldDB" id="A0A6A3SG25"/>
<organism evidence="2 3">
    <name type="scientific">Phytophthora fragariae</name>
    <dbReference type="NCBI Taxonomy" id="53985"/>
    <lineage>
        <taxon>Eukaryota</taxon>
        <taxon>Sar</taxon>
        <taxon>Stramenopiles</taxon>
        <taxon>Oomycota</taxon>
        <taxon>Peronosporomycetes</taxon>
        <taxon>Peronosporales</taxon>
        <taxon>Peronosporaceae</taxon>
        <taxon>Phytophthora</taxon>
    </lineage>
</organism>